<evidence type="ECO:0000313" key="10">
    <source>
        <dbReference type="Proteomes" id="UP000051445"/>
    </source>
</evidence>
<dbReference type="Proteomes" id="UP000051445">
    <property type="component" value="Unassembled WGS sequence"/>
</dbReference>
<dbReference type="GO" id="GO:0046452">
    <property type="term" value="P:dihydrofolate metabolic process"/>
    <property type="evidence" value="ECO:0007669"/>
    <property type="project" value="TreeGrafter"/>
</dbReference>
<dbReference type="PRINTS" id="PR00070">
    <property type="entry name" value="DHFR"/>
</dbReference>
<evidence type="ECO:0000256" key="1">
    <source>
        <dbReference type="ARBA" id="ARBA00004903"/>
    </source>
</evidence>
<accession>A0A0R1PBZ8</accession>
<dbReference type="PIRSF" id="PIRSF000194">
    <property type="entry name" value="DHFR"/>
    <property type="match status" value="1"/>
</dbReference>
<dbReference type="Pfam" id="PF00186">
    <property type="entry name" value="DHFR_1"/>
    <property type="match status" value="1"/>
</dbReference>
<feature type="domain" description="DHFR" evidence="8">
    <location>
        <begin position="3"/>
        <end position="161"/>
    </location>
</feature>
<keyword evidence="10" id="KW-1185">Reference proteome</keyword>
<dbReference type="UniPathway" id="UPA00077">
    <property type="reaction ID" value="UER00158"/>
</dbReference>
<protein>
    <recommendedName>
        <fullName evidence="3 7">Dihydrofolate reductase</fullName>
        <ecNumber evidence="3 7">1.5.1.3</ecNumber>
    </recommendedName>
</protein>
<dbReference type="SUPFAM" id="SSF53597">
    <property type="entry name" value="Dihydrofolate reductase-like"/>
    <property type="match status" value="1"/>
</dbReference>
<evidence type="ECO:0000256" key="6">
    <source>
        <dbReference type="ARBA" id="ARBA00023002"/>
    </source>
</evidence>
<dbReference type="InterPro" id="IPR024072">
    <property type="entry name" value="DHFR-like_dom_sf"/>
</dbReference>
<dbReference type="GO" id="GO:0006730">
    <property type="term" value="P:one-carbon metabolic process"/>
    <property type="evidence" value="ECO:0007669"/>
    <property type="project" value="UniProtKB-KW"/>
</dbReference>
<comment type="pathway">
    <text evidence="1 7">Cofactor biosynthesis; tetrahydrofolate biosynthesis; 5,6,7,8-tetrahydrofolate from 7,8-dihydrofolate: step 1/1.</text>
</comment>
<evidence type="ECO:0000256" key="7">
    <source>
        <dbReference type="PIRNR" id="PIRNR000194"/>
    </source>
</evidence>
<dbReference type="RefSeq" id="WP_057750571.1">
    <property type="nucleotide sequence ID" value="NZ_AZER01000016.1"/>
</dbReference>
<dbReference type="AlphaFoldDB" id="A0A0R1PBZ8"/>
<dbReference type="GO" id="GO:0004146">
    <property type="term" value="F:dihydrofolate reductase activity"/>
    <property type="evidence" value="ECO:0007669"/>
    <property type="project" value="UniProtKB-EC"/>
</dbReference>
<keyword evidence="5 7" id="KW-0521">NADP</keyword>
<gene>
    <name evidence="9" type="ORF">FD27_GL000813</name>
</gene>
<dbReference type="InterPro" id="IPR012259">
    <property type="entry name" value="DHFR"/>
</dbReference>
<dbReference type="EC" id="1.5.1.3" evidence="3 7"/>
<dbReference type="OrthoDB" id="9804315at2"/>
<proteinExistence type="inferred from homology"/>
<evidence type="ECO:0000256" key="2">
    <source>
        <dbReference type="ARBA" id="ARBA00009539"/>
    </source>
</evidence>
<comment type="caution">
    <text evidence="9">The sequence shown here is derived from an EMBL/GenBank/DDBJ whole genome shotgun (WGS) entry which is preliminary data.</text>
</comment>
<comment type="function">
    <text evidence="7">Key enzyme in folate metabolism. Catalyzes an essential reaction for de novo glycine and purine synthesis, and for DNA precursor synthesis.</text>
</comment>
<evidence type="ECO:0000256" key="3">
    <source>
        <dbReference type="ARBA" id="ARBA00012856"/>
    </source>
</evidence>
<reference evidence="9 10" key="1">
    <citation type="journal article" date="2015" name="Genome Announc.">
        <title>Expanding the biotechnology potential of lactobacilli through comparative genomics of 213 strains and associated genera.</title>
        <authorList>
            <person name="Sun Z."/>
            <person name="Harris H.M."/>
            <person name="McCann A."/>
            <person name="Guo C."/>
            <person name="Argimon S."/>
            <person name="Zhang W."/>
            <person name="Yang X."/>
            <person name="Jeffery I.B."/>
            <person name="Cooney J.C."/>
            <person name="Kagawa T.F."/>
            <person name="Liu W."/>
            <person name="Song Y."/>
            <person name="Salvetti E."/>
            <person name="Wrobel A."/>
            <person name="Rasinkangas P."/>
            <person name="Parkhill J."/>
            <person name="Rea M.C."/>
            <person name="O'Sullivan O."/>
            <person name="Ritari J."/>
            <person name="Douillard F.P."/>
            <person name="Paul Ross R."/>
            <person name="Yang R."/>
            <person name="Briner A.E."/>
            <person name="Felis G.E."/>
            <person name="de Vos W.M."/>
            <person name="Barrangou R."/>
            <person name="Klaenhammer T.R."/>
            <person name="Caufield P.W."/>
            <person name="Cui Y."/>
            <person name="Zhang H."/>
            <person name="O'Toole P.W."/>
        </authorList>
    </citation>
    <scope>NUCLEOTIDE SEQUENCE [LARGE SCALE GENOMIC DNA]</scope>
    <source>
        <strain evidence="9 10">DSM 13145</strain>
    </source>
</reference>
<dbReference type="GO" id="GO:0046654">
    <property type="term" value="P:tetrahydrofolate biosynthetic process"/>
    <property type="evidence" value="ECO:0007669"/>
    <property type="project" value="UniProtKB-UniPathway"/>
</dbReference>
<keyword evidence="4 7" id="KW-0554">One-carbon metabolism</keyword>
<keyword evidence="6 7" id="KW-0560">Oxidoreductase</keyword>
<dbReference type="GO" id="GO:0050661">
    <property type="term" value="F:NADP binding"/>
    <property type="evidence" value="ECO:0007669"/>
    <property type="project" value="InterPro"/>
</dbReference>
<evidence type="ECO:0000313" key="9">
    <source>
        <dbReference type="EMBL" id="KRL27066.1"/>
    </source>
</evidence>
<dbReference type="PANTHER" id="PTHR48069:SF3">
    <property type="entry name" value="DIHYDROFOLATE REDUCTASE"/>
    <property type="match status" value="1"/>
</dbReference>
<comment type="catalytic activity">
    <reaction evidence="7">
        <text>(6S)-5,6,7,8-tetrahydrofolate + NADP(+) = 7,8-dihydrofolate + NADPH + H(+)</text>
        <dbReference type="Rhea" id="RHEA:15009"/>
        <dbReference type="ChEBI" id="CHEBI:15378"/>
        <dbReference type="ChEBI" id="CHEBI:57451"/>
        <dbReference type="ChEBI" id="CHEBI:57453"/>
        <dbReference type="ChEBI" id="CHEBI:57783"/>
        <dbReference type="ChEBI" id="CHEBI:58349"/>
        <dbReference type="EC" id="1.5.1.3"/>
    </reaction>
</comment>
<dbReference type="STRING" id="1423746.FD27_GL000813"/>
<name>A0A0R1PBZ8_9LACO</name>
<dbReference type="CDD" id="cd00209">
    <property type="entry name" value="DHFR"/>
    <property type="match status" value="1"/>
</dbReference>
<dbReference type="GO" id="GO:0046655">
    <property type="term" value="P:folic acid metabolic process"/>
    <property type="evidence" value="ECO:0007669"/>
    <property type="project" value="TreeGrafter"/>
</dbReference>
<sequence length="163" mass="18954">MREIHYIWAEDLDGWIGKNNQMPWHVSADMKRFKQLTTGHPVIMGRHTYNSLKRPLPNRQNIVLTHQAIANDDVTVVHDVETLDSLIDALPDDQVYVIGGARIYDLLRGMVTNLDRTVINGHYDGDVKMPPINYDQWQLQDRTAIKNDNGDIECWFETWQLDK</sequence>
<organism evidence="9 10">
    <name type="scientific">Limosilactobacillus frumenti DSM 13145</name>
    <dbReference type="NCBI Taxonomy" id="1423746"/>
    <lineage>
        <taxon>Bacteria</taxon>
        <taxon>Bacillati</taxon>
        <taxon>Bacillota</taxon>
        <taxon>Bacilli</taxon>
        <taxon>Lactobacillales</taxon>
        <taxon>Lactobacillaceae</taxon>
        <taxon>Limosilactobacillus</taxon>
    </lineage>
</organism>
<dbReference type="GO" id="GO:0005829">
    <property type="term" value="C:cytosol"/>
    <property type="evidence" value="ECO:0007669"/>
    <property type="project" value="TreeGrafter"/>
</dbReference>
<dbReference type="PATRIC" id="fig|1423746.3.peg.821"/>
<evidence type="ECO:0000259" key="8">
    <source>
        <dbReference type="PROSITE" id="PS51330"/>
    </source>
</evidence>
<dbReference type="Gene3D" id="3.40.430.10">
    <property type="entry name" value="Dihydrofolate Reductase, subunit A"/>
    <property type="match status" value="1"/>
</dbReference>
<comment type="similarity">
    <text evidence="2 7">Belongs to the dihydrofolate reductase family.</text>
</comment>
<dbReference type="PANTHER" id="PTHR48069">
    <property type="entry name" value="DIHYDROFOLATE REDUCTASE"/>
    <property type="match status" value="1"/>
</dbReference>
<dbReference type="InterPro" id="IPR001796">
    <property type="entry name" value="DHFR_dom"/>
</dbReference>
<dbReference type="PROSITE" id="PS51330">
    <property type="entry name" value="DHFR_2"/>
    <property type="match status" value="1"/>
</dbReference>
<evidence type="ECO:0000256" key="4">
    <source>
        <dbReference type="ARBA" id="ARBA00022563"/>
    </source>
</evidence>
<dbReference type="EMBL" id="AZER01000016">
    <property type="protein sequence ID" value="KRL27066.1"/>
    <property type="molecule type" value="Genomic_DNA"/>
</dbReference>
<evidence type="ECO:0000256" key="5">
    <source>
        <dbReference type="ARBA" id="ARBA00022857"/>
    </source>
</evidence>